<sequence>MVCLLAMLEGVGNLTTCALESDVSRGGLRLSWQSDDVLPVEENGRTAMVMDITATWMRDSSIETRGSGRALVPWARRRGVTGWVQQ</sequence>
<protein>
    <submittedName>
        <fullName evidence="1">Uncharacterized protein</fullName>
    </submittedName>
</protein>
<organism evidence="1 2">
    <name type="scientific">Cryobacterium adonitolivorans</name>
    <dbReference type="NCBI Taxonomy" id="1259189"/>
    <lineage>
        <taxon>Bacteria</taxon>
        <taxon>Bacillati</taxon>
        <taxon>Actinomycetota</taxon>
        <taxon>Actinomycetes</taxon>
        <taxon>Micrococcales</taxon>
        <taxon>Microbacteriaceae</taxon>
        <taxon>Cryobacterium</taxon>
    </lineage>
</organism>
<reference evidence="1 2" key="1">
    <citation type="submission" date="2019-03" db="EMBL/GenBank/DDBJ databases">
        <title>Genomics of glacier-inhabiting Cryobacterium strains.</title>
        <authorList>
            <person name="Liu Q."/>
            <person name="Xin Y.-H."/>
        </authorList>
    </citation>
    <scope>NUCLEOTIDE SEQUENCE [LARGE SCALE GENOMIC DNA]</scope>
    <source>
        <strain evidence="1 2">RHLS22-1</strain>
    </source>
</reference>
<keyword evidence="2" id="KW-1185">Reference proteome</keyword>
<dbReference type="RefSeq" id="WP_134455116.1">
    <property type="nucleotide sequence ID" value="NZ_SOFL01000056.1"/>
</dbReference>
<dbReference type="Proteomes" id="UP000297907">
    <property type="component" value="Unassembled WGS sequence"/>
</dbReference>
<comment type="caution">
    <text evidence="1">The sequence shown here is derived from an EMBL/GenBank/DDBJ whole genome shotgun (WGS) entry which is preliminary data.</text>
</comment>
<evidence type="ECO:0000313" key="2">
    <source>
        <dbReference type="Proteomes" id="UP000297907"/>
    </source>
</evidence>
<name>A0A4R8VZE6_9MICO</name>
<gene>
    <name evidence="1" type="ORF">E3O42_16570</name>
</gene>
<proteinExistence type="predicted"/>
<dbReference type="AlphaFoldDB" id="A0A4R8VZE6"/>
<dbReference type="OrthoDB" id="5126396at2"/>
<evidence type="ECO:0000313" key="1">
    <source>
        <dbReference type="EMBL" id="TFB96756.1"/>
    </source>
</evidence>
<accession>A0A4R8VZE6</accession>
<dbReference type="EMBL" id="SOFL01000056">
    <property type="protein sequence ID" value="TFB96756.1"/>
    <property type="molecule type" value="Genomic_DNA"/>
</dbReference>